<organism evidence="2 3">
    <name type="scientific">Photinus pyralis</name>
    <name type="common">Common eastern firefly</name>
    <name type="synonym">Lampyris pyralis</name>
    <dbReference type="NCBI Taxonomy" id="7054"/>
    <lineage>
        <taxon>Eukaryota</taxon>
        <taxon>Metazoa</taxon>
        <taxon>Ecdysozoa</taxon>
        <taxon>Arthropoda</taxon>
        <taxon>Hexapoda</taxon>
        <taxon>Insecta</taxon>
        <taxon>Pterygota</taxon>
        <taxon>Neoptera</taxon>
        <taxon>Endopterygota</taxon>
        <taxon>Coleoptera</taxon>
        <taxon>Polyphaga</taxon>
        <taxon>Elateriformia</taxon>
        <taxon>Elateroidea</taxon>
        <taxon>Lampyridae</taxon>
        <taxon>Lampyrinae</taxon>
        <taxon>Photinus</taxon>
    </lineage>
</organism>
<gene>
    <name evidence="2" type="ORF">PPYR_05680</name>
</gene>
<evidence type="ECO:0000256" key="1">
    <source>
        <dbReference type="SAM" id="MobiDB-lite"/>
    </source>
</evidence>
<feature type="compositionally biased region" description="Low complexity" evidence="1">
    <location>
        <begin position="300"/>
        <end position="325"/>
    </location>
</feature>
<feature type="compositionally biased region" description="Polar residues" evidence="1">
    <location>
        <begin position="1043"/>
        <end position="1056"/>
    </location>
</feature>
<evidence type="ECO:0000313" key="3">
    <source>
        <dbReference type="Proteomes" id="UP000327044"/>
    </source>
</evidence>
<dbReference type="EMBL" id="VVIM01000003">
    <property type="protein sequence ID" value="KAB0801326.1"/>
    <property type="molecule type" value="Genomic_DNA"/>
</dbReference>
<feature type="compositionally biased region" description="Basic and acidic residues" evidence="1">
    <location>
        <begin position="627"/>
        <end position="636"/>
    </location>
</feature>
<feature type="region of interest" description="Disordered" evidence="1">
    <location>
        <begin position="1029"/>
        <end position="1056"/>
    </location>
</feature>
<dbReference type="InParanoid" id="A0A5N4AVH3"/>
<dbReference type="OrthoDB" id="6707345at2759"/>
<comment type="caution">
    <text evidence="2">The sequence shown here is derived from an EMBL/GenBank/DDBJ whole genome shotgun (WGS) entry which is preliminary data.</text>
</comment>
<evidence type="ECO:0000313" key="2">
    <source>
        <dbReference type="EMBL" id="KAB0801326.1"/>
    </source>
</evidence>
<accession>A0A5N4AVH3</accession>
<dbReference type="Proteomes" id="UP000327044">
    <property type="component" value="Unassembled WGS sequence"/>
</dbReference>
<feature type="compositionally biased region" description="Polar residues" evidence="1">
    <location>
        <begin position="637"/>
        <end position="670"/>
    </location>
</feature>
<feature type="region of interest" description="Disordered" evidence="1">
    <location>
        <begin position="617"/>
        <end position="729"/>
    </location>
</feature>
<feature type="compositionally biased region" description="Basic and acidic residues" evidence="1">
    <location>
        <begin position="698"/>
        <end position="708"/>
    </location>
</feature>
<feature type="compositionally biased region" description="Polar residues" evidence="1">
    <location>
        <begin position="266"/>
        <end position="277"/>
    </location>
</feature>
<name>A0A5N4AVH3_PHOPY</name>
<feature type="region of interest" description="Disordered" evidence="1">
    <location>
        <begin position="1080"/>
        <end position="1119"/>
    </location>
</feature>
<feature type="region of interest" description="Disordered" evidence="1">
    <location>
        <begin position="849"/>
        <end position="933"/>
    </location>
</feature>
<dbReference type="AlphaFoldDB" id="A0A5N4AVH3"/>
<protein>
    <submittedName>
        <fullName evidence="2">Uncharacterized protein</fullName>
    </submittedName>
</protein>
<feature type="compositionally biased region" description="Basic and acidic residues" evidence="1">
    <location>
        <begin position="907"/>
        <end position="919"/>
    </location>
</feature>
<reference evidence="2 3" key="1">
    <citation type="journal article" date="2018" name="Elife">
        <title>Firefly genomes illuminate parallel origins of bioluminescence in beetles.</title>
        <authorList>
            <person name="Fallon T.R."/>
            <person name="Lower S.E."/>
            <person name="Chang C.H."/>
            <person name="Bessho-Uehara M."/>
            <person name="Martin G.J."/>
            <person name="Bewick A.J."/>
            <person name="Behringer M."/>
            <person name="Debat H.J."/>
            <person name="Wong I."/>
            <person name="Day J.C."/>
            <person name="Suvorov A."/>
            <person name="Silva C.J."/>
            <person name="Stanger-Hall K.F."/>
            <person name="Hall D.W."/>
            <person name="Schmitz R.J."/>
            <person name="Nelson D.R."/>
            <person name="Lewis S.M."/>
            <person name="Shigenobu S."/>
            <person name="Bybee S.M."/>
            <person name="Larracuente A.M."/>
            <person name="Oba Y."/>
            <person name="Weng J.K."/>
        </authorList>
    </citation>
    <scope>NUCLEOTIDE SEQUENCE [LARGE SCALE GENOMIC DNA]</scope>
    <source>
        <strain evidence="2">1611_PpyrPB1</strain>
        <tissue evidence="2">Whole body</tissue>
    </source>
</reference>
<sequence length="1218" mass="137342">MEEEVKQLPEGSRISTSSLKVPKVPLCVFALSPSFAIHGCDSNVLPASRRPATTFWRPLPPTRPRFKPHRTYSYALAKYLTGRVKRRQRDLLSLQEVLNTLKEVWISPQGFSKGTFSKMDERFSRKNISSSDTSSPVLLRRRLSAPETIMRKHMLVQQRSQDSDMHPPSDVRSCHWRLESGIGSDSNLSKKRDIGFMRKSTLLRRLWGSYKPLSERTSRFSSSFYDWHYGKSNASLNSNTSSPEHVKCKCKCGSEEFKTPPVPQKVVNTKLQPQASEQKIPPEESAKLKSHFSSSRSRKTCPSSSSLENPTSSNNSRSSTTKNTSVTEADSENCSTTTTDNSDSAYTNTNTNFTAASTDNSTAYTSVFSDQFIEENGNVGETECQNIPQVNNKLLPEGLNDNSTQTATTTNLNVISNIQLSQSTLNLIFNQVMQDARKSSHTDINISAVSSRDVPTAEPHVIQVKQVPSFYLKTEEDKVVNADHHRILKCMVSTARTDLYGKSSEVQGTVVPRYSAVPRTTSMEVNTSSADSTDKEDNISLVDSLEGSCSPYTDMNLNSRFDDKPVRGDISPLLPDNSIKSNKYEKASVFFIPIETNSNTEVKPVADHLPDKVRERLSNRQIRRQQKCRETKDSAKSDSNYVSASDNGHQMNLDNSKQRLLNSLPDINSNKCKKKTKPLLPNIESMKKTKCKTSPKSEGLEKPKERSKQNKKKIGKPQSDQHEKPPHWISKTQHTVLEQLSPLYITKRDYAYSVVPNRIYHKTEFTNSNKHIEILEIVDCIEPLSHRESSRRHPKTKHSKIPVLVQSKLPSISKSVKNEKPRFLDFEQGQEDDPKIDQLIANILIDALNKNEPQSSPEDKASDHKVEKRPPVTPPAPLRQSNKYQQIFEAIPEERASLKSSSEDASDPTKRTEKEERKQGASGENESSVPKGWVTFYTVPKGEDSTSEEGRTHKLVADRTDCKENLKCDYNQHLNYTMASPDDTKAQNVEQKLNRQIHVVPSVIRDSFDTWSSSDQEKHTKILYPLPSIYKNQPQKKSRARNSHSFPSNKSTSGEWTVTVSGVTSGRDFAPDLEMRLTFPHNKKSLPDDSAAKKNVRKKGAPETNKHSGQLPHLKQRGAKTTRLCESGHFGSNIRDFSIVEPRQTRTSTRRLLLNRPRGHLSPGDYLEIDTDNSHMAEILRRIPELLKVTGNAISPERKPRAATMSEKDLTKHVYRNS</sequence>
<feature type="compositionally biased region" description="Low complexity" evidence="1">
    <location>
        <begin position="332"/>
        <end position="347"/>
    </location>
</feature>
<feature type="region of interest" description="Disordered" evidence="1">
    <location>
        <begin position="259"/>
        <end position="347"/>
    </location>
</feature>
<feature type="compositionally biased region" description="Basic and acidic residues" evidence="1">
    <location>
        <begin position="857"/>
        <end position="870"/>
    </location>
</feature>
<proteinExistence type="predicted"/>
<keyword evidence="3" id="KW-1185">Reference proteome</keyword>